<dbReference type="Proteomes" id="UP000683000">
    <property type="component" value="Unassembled WGS sequence"/>
</dbReference>
<evidence type="ECO:0000313" key="2">
    <source>
        <dbReference type="Proteomes" id="UP000683000"/>
    </source>
</evidence>
<keyword evidence="2" id="KW-1185">Reference proteome</keyword>
<dbReference type="EMBL" id="JAGFBS010000064">
    <property type="protein sequence ID" value="KAG6369808.1"/>
    <property type="molecule type" value="Genomic_DNA"/>
</dbReference>
<evidence type="ECO:0000313" key="1">
    <source>
        <dbReference type="EMBL" id="KAG6369808.1"/>
    </source>
</evidence>
<sequence length="96" mass="10925">MVIDAAPSVPLMNAKSTIKTDTREEYGNRVFKMRRTLTDVPDEARLFEENEDHAALVAMLVSTVSQKLIRTDDLDAEDVMTPSMMVSEHVNEMFDY</sequence>
<reference evidence="1" key="1">
    <citation type="submission" date="2021-03" db="EMBL/GenBank/DDBJ databases">
        <title>Evolutionary innovations through gain and loss of genes in the ectomycorrhizal Boletales.</title>
        <authorList>
            <person name="Wu G."/>
            <person name="Miyauchi S."/>
            <person name="Morin E."/>
            <person name="Yang Z.-L."/>
            <person name="Xu J."/>
            <person name="Martin F.M."/>
        </authorList>
    </citation>
    <scope>NUCLEOTIDE SEQUENCE</scope>
    <source>
        <strain evidence="1">BR01</strain>
    </source>
</reference>
<dbReference type="AlphaFoldDB" id="A0A8I2YDE0"/>
<comment type="caution">
    <text evidence="1">The sequence shown here is derived from an EMBL/GenBank/DDBJ whole genome shotgun (WGS) entry which is preliminary data.</text>
</comment>
<accession>A0A8I2YDE0</accession>
<organism evidence="1 2">
    <name type="scientific">Boletus reticuloceps</name>
    <dbReference type="NCBI Taxonomy" id="495285"/>
    <lineage>
        <taxon>Eukaryota</taxon>
        <taxon>Fungi</taxon>
        <taxon>Dikarya</taxon>
        <taxon>Basidiomycota</taxon>
        <taxon>Agaricomycotina</taxon>
        <taxon>Agaricomycetes</taxon>
        <taxon>Agaricomycetidae</taxon>
        <taxon>Boletales</taxon>
        <taxon>Boletineae</taxon>
        <taxon>Boletaceae</taxon>
        <taxon>Boletoideae</taxon>
        <taxon>Boletus</taxon>
    </lineage>
</organism>
<name>A0A8I2YDE0_9AGAM</name>
<protein>
    <submittedName>
        <fullName evidence="1">Uncharacterized protein</fullName>
    </submittedName>
</protein>
<gene>
    <name evidence="1" type="ORF">JVT61DRAFT_13517</name>
</gene>
<proteinExistence type="predicted"/>